<comment type="subcellular location">
    <subcellularLocation>
        <location evidence="1">Nucleus</location>
    </subcellularLocation>
</comment>
<evidence type="ECO:0000259" key="3">
    <source>
        <dbReference type="PROSITE" id="PS51031"/>
    </source>
</evidence>
<dbReference type="InterPro" id="IPR004210">
    <property type="entry name" value="BESS_motif"/>
</dbReference>
<dbReference type="EMBL" id="QKKF02036176">
    <property type="protein sequence ID" value="RZF32641.1"/>
    <property type="molecule type" value="Genomic_DNA"/>
</dbReference>
<gene>
    <name evidence="4" type="ORF">LSTR_LSTR016424</name>
</gene>
<sequence length="127" mass="14832">MSLVDADNEEEQPAIDNEHVYLDAFEVDIDQPTNRSEETSEAQKKKKKISKDDDSDYLMELLKPREEHVTQSRKRIHDPLSQNDDEIDLFFKAMAATVKKFTFEEQVETKSQVFNIINKIEGRSLKQ</sequence>
<evidence type="ECO:0000256" key="1">
    <source>
        <dbReference type="PROSITE-ProRule" id="PRU00371"/>
    </source>
</evidence>
<evidence type="ECO:0000313" key="5">
    <source>
        <dbReference type="Proteomes" id="UP000291343"/>
    </source>
</evidence>
<evidence type="ECO:0000256" key="2">
    <source>
        <dbReference type="SAM" id="MobiDB-lite"/>
    </source>
</evidence>
<dbReference type="GO" id="GO:0005634">
    <property type="term" value="C:nucleus"/>
    <property type="evidence" value="ECO:0007669"/>
    <property type="project" value="UniProtKB-SubCell"/>
</dbReference>
<feature type="domain" description="BESS" evidence="3">
    <location>
        <begin position="84"/>
        <end position="123"/>
    </location>
</feature>
<organism evidence="4 5">
    <name type="scientific">Laodelphax striatellus</name>
    <name type="common">Small brown planthopper</name>
    <name type="synonym">Delphax striatella</name>
    <dbReference type="NCBI Taxonomy" id="195883"/>
    <lineage>
        <taxon>Eukaryota</taxon>
        <taxon>Metazoa</taxon>
        <taxon>Ecdysozoa</taxon>
        <taxon>Arthropoda</taxon>
        <taxon>Hexapoda</taxon>
        <taxon>Insecta</taxon>
        <taxon>Pterygota</taxon>
        <taxon>Neoptera</taxon>
        <taxon>Paraneoptera</taxon>
        <taxon>Hemiptera</taxon>
        <taxon>Auchenorrhyncha</taxon>
        <taxon>Fulgoroidea</taxon>
        <taxon>Delphacidae</taxon>
        <taxon>Criomorphinae</taxon>
        <taxon>Laodelphax</taxon>
    </lineage>
</organism>
<feature type="compositionally biased region" description="Acidic residues" evidence="2">
    <location>
        <begin position="1"/>
        <end position="13"/>
    </location>
</feature>
<reference evidence="4 5" key="1">
    <citation type="journal article" date="2017" name="Gigascience">
        <title>Genome sequence of the small brown planthopper, Laodelphax striatellus.</title>
        <authorList>
            <person name="Zhu J."/>
            <person name="Jiang F."/>
            <person name="Wang X."/>
            <person name="Yang P."/>
            <person name="Bao Y."/>
            <person name="Zhao W."/>
            <person name="Wang W."/>
            <person name="Lu H."/>
            <person name="Wang Q."/>
            <person name="Cui N."/>
            <person name="Li J."/>
            <person name="Chen X."/>
            <person name="Luo L."/>
            <person name="Yu J."/>
            <person name="Kang L."/>
            <person name="Cui F."/>
        </authorList>
    </citation>
    <scope>NUCLEOTIDE SEQUENCE [LARGE SCALE GENOMIC DNA]</scope>
    <source>
        <strain evidence="4">Lst14</strain>
    </source>
</reference>
<name>A0A482WHH9_LAOST</name>
<evidence type="ECO:0000313" key="4">
    <source>
        <dbReference type="EMBL" id="RZF32641.1"/>
    </source>
</evidence>
<keyword evidence="5" id="KW-1185">Reference proteome</keyword>
<comment type="caution">
    <text evidence="4">The sequence shown here is derived from an EMBL/GenBank/DDBJ whole genome shotgun (WGS) entry which is preliminary data.</text>
</comment>
<dbReference type="OrthoDB" id="6628836at2759"/>
<dbReference type="GO" id="GO:0003677">
    <property type="term" value="F:DNA binding"/>
    <property type="evidence" value="ECO:0007669"/>
    <property type="project" value="InterPro"/>
</dbReference>
<keyword evidence="1" id="KW-0539">Nucleus</keyword>
<dbReference type="InParanoid" id="A0A482WHH9"/>
<feature type="region of interest" description="Disordered" evidence="2">
    <location>
        <begin position="1"/>
        <end position="51"/>
    </location>
</feature>
<protein>
    <recommendedName>
        <fullName evidence="3">BESS domain-containing protein</fullName>
    </recommendedName>
</protein>
<dbReference type="Proteomes" id="UP000291343">
    <property type="component" value="Unassembled WGS sequence"/>
</dbReference>
<dbReference type="AlphaFoldDB" id="A0A482WHH9"/>
<proteinExistence type="predicted"/>
<dbReference type="PROSITE" id="PS51031">
    <property type="entry name" value="BESS"/>
    <property type="match status" value="1"/>
</dbReference>
<accession>A0A482WHH9</accession>